<sequence length="726" mass="81593">MSSSQVLGPIELETIWRIKARKYQNVMNEMLGNRYFDSFPKNHLREKINFGLFGPPPYSVNSESAEITDKLISQITLLSRKFRPHTDTIYMEYTFIYLRYKNNLTGIEVLFRIPEATSNVNSKKCAFVDSNGRTYEDWADYLENNQLPKCDMCFPNDGTYSLASDFSIIFAKSAACKIGKIVMKGLDVTSSVVGIATTGITLAALAVPIAGPIVVGAAATAVATCGYDIVRGVDKLVDRSDHNESIGLDDGKSRKIWFDVATSALGAVSVGGRAFVKGKSAIKLGQLVIETETMVARCIKFSSIVVSGVGIVNMLITFINKIRSGELDIIDITQLKSCFLFFFNQLLSEDATRFLIGKLASLPNVAKHLSFSSRNNTFTIVKNLHEFSRGPIGNFGLLLGMVTFSMKWIFESNLSTLDTTINEIVSIAYRTATGSMSVQEGVESMNVAYKQLWRTFQLSIRQAAVKVRDLFISHSPARSILLSDFETARELCLLSLDVIEHCQVEDLEDYFLKDIFFLVHDTIDDFKKYVYGFELNTAALSKIVNYVCDKLKQLFDSEILAYKTSLESEKRKYSNEFDVAKFHKGFKIPNGININCYYLKISISKFLRISYTEKSYPIFIHIRDEASSSAVSVSPCLEINSSKHFTFRGPQCQATLTDNQYWKMALDLSGFHFNIDDATIHRRDNYVYINLNEHPETDLIFYNTRDGDSVAGIFSVIYTAGVRLQN</sequence>
<dbReference type="OrthoDB" id="6512497at2759"/>
<keyword evidence="3" id="KW-1185">Reference proteome</keyword>
<evidence type="ECO:0000313" key="2">
    <source>
        <dbReference type="EMBL" id="RZF47564.1"/>
    </source>
</evidence>
<dbReference type="EMBL" id="QKKF02004048">
    <property type="protein sequence ID" value="RZF47564.1"/>
    <property type="molecule type" value="Genomic_DNA"/>
</dbReference>
<protein>
    <recommendedName>
        <fullName evidence="1">DUF4781 domain-containing protein</fullName>
    </recommendedName>
</protein>
<evidence type="ECO:0000259" key="1">
    <source>
        <dbReference type="Pfam" id="PF16013"/>
    </source>
</evidence>
<dbReference type="AlphaFoldDB" id="A0A482XPM1"/>
<dbReference type="InParanoid" id="A0A482XPM1"/>
<dbReference type="InterPro" id="IPR031962">
    <property type="entry name" value="DUF4781"/>
</dbReference>
<gene>
    <name evidence="2" type="ORF">LSTR_LSTR009100</name>
</gene>
<dbReference type="PANTHER" id="PTHR21115:SF0">
    <property type="entry name" value="GH06117P-RELATED"/>
    <property type="match status" value="1"/>
</dbReference>
<name>A0A482XPM1_LAOST</name>
<dbReference type="Pfam" id="PF16013">
    <property type="entry name" value="DUF4781"/>
    <property type="match status" value="1"/>
</dbReference>
<accession>A0A482XPM1</accession>
<organism evidence="2 3">
    <name type="scientific">Laodelphax striatellus</name>
    <name type="common">Small brown planthopper</name>
    <name type="synonym">Delphax striatella</name>
    <dbReference type="NCBI Taxonomy" id="195883"/>
    <lineage>
        <taxon>Eukaryota</taxon>
        <taxon>Metazoa</taxon>
        <taxon>Ecdysozoa</taxon>
        <taxon>Arthropoda</taxon>
        <taxon>Hexapoda</taxon>
        <taxon>Insecta</taxon>
        <taxon>Pterygota</taxon>
        <taxon>Neoptera</taxon>
        <taxon>Paraneoptera</taxon>
        <taxon>Hemiptera</taxon>
        <taxon>Auchenorrhyncha</taxon>
        <taxon>Fulgoroidea</taxon>
        <taxon>Delphacidae</taxon>
        <taxon>Criomorphinae</taxon>
        <taxon>Laodelphax</taxon>
    </lineage>
</organism>
<dbReference type="SMR" id="A0A482XPM1"/>
<comment type="caution">
    <text evidence="2">The sequence shown here is derived from an EMBL/GenBank/DDBJ whole genome shotgun (WGS) entry which is preliminary data.</text>
</comment>
<feature type="domain" description="DUF4781" evidence="1">
    <location>
        <begin position="118"/>
        <end position="358"/>
    </location>
</feature>
<reference evidence="2 3" key="1">
    <citation type="journal article" date="2017" name="Gigascience">
        <title>Genome sequence of the small brown planthopper, Laodelphax striatellus.</title>
        <authorList>
            <person name="Zhu J."/>
            <person name="Jiang F."/>
            <person name="Wang X."/>
            <person name="Yang P."/>
            <person name="Bao Y."/>
            <person name="Zhao W."/>
            <person name="Wang W."/>
            <person name="Lu H."/>
            <person name="Wang Q."/>
            <person name="Cui N."/>
            <person name="Li J."/>
            <person name="Chen X."/>
            <person name="Luo L."/>
            <person name="Yu J."/>
            <person name="Kang L."/>
            <person name="Cui F."/>
        </authorList>
    </citation>
    <scope>NUCLEOTIDE SEQUENCE [LARGE SCALE GENOMIC DNA]</scope>
    <source>
        <strain evidence="2">Lst14</strain>
    </source>
</reference>
<dbReference type="STRING" id="195883.A0A482XPM1"/>
<proteinExistence type="predicted"/>
<dbReference type="Proteomes" id="UP000291343">
    <property type="component" value="Unassembled WGS sequence"/>
</dbReference>
<dbReference type="PANTHER" id="PTHR21115">
    <property type="entry name" value="GH06117P-RELATED"/>
    <property type="match status" value="1"/>
</dbReference>
<evidence type="ECO:0000313" key="3">
    <source>
        <dbReference type="Proteomes" id="UP000291343"/>
    </source>
</evidence>